<protein>
    <submittedName>
        <fullName evidence="2">Uncharacterized protein</fullName>
    </submittedName>
</protein>
<dbReference type="Proteomes" id="UP000325672">
    <property type="component" value="Unassembled WGS sequence"/>
</dbReference>
<dbReference type="AlphaFoldDB" id="A0A5N6SJA0"/>
<dbReference type="EMBL" id="ML743600">
    <property type="protein sequence ID" value="KAE8134715.1"/>
    <property type="molecule type" value="Genomic_DNA"/>
</dbReference>
<dbReference type="RefSeq" id="XP_031910778.1">
    <property type="nucleotide sequence ID" value="XM_032055288.1"/>
</dbReference>
<keyword evidence="1" id="KW-0472">Membrane</keyword>
<sequence>MKFSTYFVGLEEAVCVFGSRSSFLMSIFFFFYLSYFPPYFPSFLIFFPSLRFQYAVRACAY</sequence>
<keyword evidence="1" id="KW-0812">Transmembrane</keyword>
<evidence type="ECO:0000313" key="3">
    <source>
        <dbReference type="Proteomes" id="UP000325672"/>
    </source>
</evidence>
<keyword evidence="3" id="KW-1185">Reference proteome</keyword>
<gene>
    <name evidence="2" type="ORF">BDV38DRAFT_254046</name>
</gene>
<evidence type="ECO:0000313" key="2">
    <source>
        <dbReference type="EMBL" id="KAE8134715.1"/>
    </source>
</evidence>
<proteinExistence type="predicted"/>
<dbReference type="GeneID" id="43639498"/>
<accession>A0A5N6SJA0</accession>
<evidence type="ECO:0000256" key="1">
    <source>
        <dbReference type="SAM" id="Phobius"/>
    </source>
</evidence>
<name>A0A5N6SJA0_ASPPS</name>
<reference evidence="2 3" key="1">
    <citation type="submission" date="2019-04" db="EMBL/GenBank/DDBJ databases">
        <title>Friends and foes A comparative genomics study of 23 Aspergillus species from section Flavi.</title>
        <authorList>
            <consortium name="DOE Joint Genome Institute"/>
            <person name="Kjaerbolling I."/>
            <person name="Vesth T."/>
            <person name="Frisvad J.C."/>
            <person name="Nybo J.L."/>
            <person name="Theobald S."/>
            <person name="Kildgaard S."/>
            <person name="Isbrandt T."/>
            <person name="Kuo A."/>
            <person name="Sato A."/>
            <person name="Lyhne E.K."/>
            <person name="Kogle M.E."/>
            <person name="Wiebenga A."/>
            <person name="Kun R.S."/>
            <person name="Lubbers R.J."/>
            <person name="Makela M.R."/>
            <person name="Barry K."/>
            <person name="Chovatia M."/>
            <person name="Clum A."/>
            <person name="Daum C."/>
            <person name="Haridas S."/>
            <person name="He G."/>
            <person name="LaButti K."/>
            <person name="Lipzen A."/>
            <person name="Mondo S."/>
            <person name="Riley R."/>
            <person name="Salamov A."/>
            <person name="Simmons B.A."/>
            <person name="Magnuson J.K."/>
            <person name="Henrissat B."/>
            <person name="Mortensen U.H."/>
            <person name="Larsen T.O."/>
            <person name="Devries R.P."/>
            <person name="Grigoriev I.V."/>
            <person name="Machida M."/>
            <person name="Baker S.E."/>
            <person name="Andersen M.R."/>
        </authorList>
    </citation>
    <scope>NUCLEOTIDE SEQUENCE [LARGE SCALE GENOMIC DNA]</scope>
    <source>
        <strain evidence="2 3">CBS 117625</strain>
    </source>
</reference>
<feature type="transmembrane region" description="Helical" evidence="1">
    <location>
        <begin position="27"/>
        <end position="47"/>
    </location>
</feature>
<organism evidence="2 3">
    <name type="scientific">Aspergillus pseudotamarii</name>
    <dbReference type="NCBI Taxonomy" id="132259"/>
    <lineage>
        <taxon>Eukaryota</taxon>
        <taxon>Fungi</taxon>
        <taxon>Dikarya</taxon>
        <taxon>Ascomycota</taxon>
        <taxon>Pezizomycotina</taxon>
        <taxon>Eurotiomycetes</taxon>
        <taxon>Eurotiomycetidae</taxon>
        <taxon>Eurotiales</taxon>
        <taxon>Aspergillaceae</taxon>
        <taxon>Aspergillus</taxon>
        <taxon>Aspergillus subgen. Circumdati</taxon>
    </lineage>
</organism>
<keyword evidence="1" id="KW-1133">Transmembrane helix</keyword>